<organism evidence="2 3">
    <name type="scientific">Leishmania tarentolae</name>
    <name type="common">Sauroleishmania tarentolae</name>
    <dbReference type="NCBI Taxonomy" id="5689"/>
    <lineage>
        <taxon>Eukaryota</taxon>
        <taxon>Discoba</taxon>
        <taxon>Euglenozoa</taxon>
        <taxon>Kinetoplastea</taxon>
        <taxon>Metakinetoplastina</taxon>
        <taxon>Trypanosomatida</taxon>
        <taxon>Trypanosomatidae</taxon>
        <taxon>Leishmaniinae</taxon>
        <taxon>Leishmania</taxon>
        <taxon>lizard Leishmania</taxon>
    </lineage>
</organism>
<name>A0A640KAL0_LEITA</name>
<feature type="compositionally biased region" description="Basic residues" evidence="1">
    <location>
        <begin position="46"/>
        <end position="57"/>
    </location>
</feature>
<dbReference type="AlphaFoldDB" id="A0A640KAL0"/>
<dbReference type="VEuPathDB" id="TriTrypDB:LtaPh_0703800"/>
<sequence>MRDSCRAQTPPPSHFLSQDCERAASHDFGSGGGDPTARLNSNTSHLRQRSHYHHHQVPWRESHSTSALEGNGNGRGSVGCCAVSTWANALPNAGGGVGMIVNTSQLSSPSLCAAAAVNPPSGRSTSSSTRYRQREAAGCPTSEAASTAPDATVAFAPSASRVASGVAVSRTQCSDHNSTRAAERVEKVSLRGASGAAATPEPHCALRETSGHPQESSSTSLRLYASASTAPSTATRGNLADPKLHGRLLPPSIMSEVARASGRRSCSCPNIRSTTVIGAAIVSIPLAICTSVAASTRAASAVTHPARILGSTGSLPRPTNMRPQKLVPPTAPDFKPLGLWNTSAASAAAASTL</sequence>
<feature type="compositionally biased region" description="Low complexity" evidence="1">
    <location>
        <begin position="119"/>
        <end position="130"/>
    </location>
</feature>
<evidence type="ECO:0000313" key="2">
    <source>
        <dbReference type="EMBL" id="GET86034.1"/>
    </source>
</evidence>
<feature type="region of interest" description="Disordered" evidence="1">
    <location>
        <begin position="24"/>
        <end position="71"/>
    </location>
</feature>
<feature type="compositionally biased region" description="Low complexity" evidence="1">
    <location>
        <begin position="225"/>
        <end position="235"/>
    </location>
</feature>
<feature type="compositionally biased region" description="Polar residues" evidence="1">
    <location>
        <begin position="211"/>
        <end position="221"/>
    </location>
</feature>
<gene>
    <name evidence="2" type="ORF">LtaPh_0703800</name>
</gene>
<dbReference type="Proteomes" id="UP000419144">
    <property type="component" value="Unassembled WGS sequence"/>
</dbReference>
<keyword evidence="3" id="KW-1185">Reference proteome</keyword>
<reference evidence="2" key="1">
    <citation type="submission" date="2019-11" db="EMBL/GenBank/DDBJ databases">
        <title>Leishmania tarentolae CDS.</title>
        <authorList>
            <person name="Goto Y."/>
            <person name="Yamagishi J."/>
        </authorList>
    </citation>
    <scope>NUCLEOTIDE SEQUENCE [LARGE SCALE GENOMIC DNA]</scope>
    <source>
        <strain evidence="2">Parrot Tar II</strain>
    </source>
</reference>
<feature type="region of interest" description="Disordered" evidence="1">
    <location>
        <begin position="116"/>
        <end position="147"/>
    </location>
</feature>
<dbReference type="EMBL" id="BLBS01000008">
    <property type="protein sequence ID" value="GET86034.1"/>
    <property type="molecule type" value="Genomic_DNA"/>
</dbReference>
<accession>A0A640KAL0</accession>
<protein>
    <submittedName>
        <fullName evidence="2">Uncharacterized protein</fullName>
    </submittedName>
</protein>
<feature type="region of interest" description="Disordered" evidence="1">
    <location>
        <begin position="191"/>
        <end position="247"/>
    </location>
</feature>
<dbReference type="OrthoDB" id="6499288at2759"/>
<evidence type="ECO:0000313" key="3">
    <source>
        <dbReference type="Proteomes" id="UP000419144"/>
    </source>
</evidence>
<proteinExistence type="predicted"/>
<evidence type="ECO:0000256" key="1">
    <source>
        <dbReference type="SAM" id="MobiDB-lite"/>
    </source>
</evidence>
<comment type="caution">
    <text evidence="2">The sequence shown here is derived from an EMBL/GenBank/DDBJ whole genome shotgun (WGS) entry which is preliminary data.</text>
</comment>